<sequence>MEKVENTVNELTNRNFIKHVFNFDKETQMNLLNIVQYLVLAIIPISIYNRFINNVIPEPNETKGSLEILAEVLAHLSSVLVGIFFIHRIVTYLPTYSGKDYGNLNMFSIILVFLVIVYDIQGKIGMKMNFLLNRLSEAWSGKQVIEGNTNKKAKVEVQQQAQSLRIPDPARHSPSRADYVNTHQQMSPGANQMQNNVRGAMGSPQEPSATSQSNYQQSPGYNGLVNANTPGEMESFEPMAANAALGGGFGSSW</sequence>
<evidence type="ECO:0000256" key="2">
    <source>
        <dbReference type="SAM" id="Phobius"/>
    </source>
</evidence>
<feature type="region of interest" description="Disordered" evidence="1">
    <location>
        <begin position="186"/>
        <end position="232"/>
    </location>
</feature>
<dbReference type="AlphaFoldDB" id="A0A6C0CMD8"/>
<evidence type="ECO:0000313" key="3">
    <source>
        <dbReference type="EMBL" id="QHT05946.1"/>
    </source>
</evidence>
<name>A0A6C0CMD8_9ZZZZ</name>
<dbReference type="EMBL" id="MN739461">
    <property type="protein sequence ID" value="QHT05946.1"/>
    <property type="molecule type" value="Genomic_DNA"/>
</dbReference>
<feature type="transmembrane region" description="Helical" evidence="2">
    <location>
        <begin position="102"/>
        <end position="120"/>
    </location>
</feature>
<keyword evidence="2" id="KW-1133">Transmembrane helix</keyword>
<accession>A0A6C0CMD8</accession>
<organism evidence="3">
    <name type="scientific">viral metagenome</name>
    <dbReference type="NCBI Taxonomy" id="1070528"/>
    <lineage>
        <taxon>unclassified sequences</taxon>
        <taxon>metagenomes</taxon>
        <taxon>organismal metagenomes</taxon>
    </lineage>
</organism>
<feature type="compositionally biased region" description="Polar residues" evidence="1">
    <location>
        <begin position="205"/>
        <end position="229"/>
    </location>
</feature>
<proteinExistence type="predicted"/>
<evidence type="ECO:0000256" key="1">
    <source>
        <dbReference type="SAM" id="MobiDB-lite"/>
    </source>
</evidence>
<feature type="compositionally biased region" description="Polar residues" evidence="1">
    <location>
        <begin position="186"/>
        <end position="197"/>
    </location>
</feature>
<protein>
    <submittedName>
        <fullName evidence="3">Uncharacterized protein</fullName>
    </submittedName>
</protein>
<keyword evidence="2" id="KW-0812">Transmembrane</keyword>
<reference evidence="3" key="1">
    <citation type="journal article" date="2020" name="Nature">
        <title>Giant virus diversity and host interactions through global metagenomics.</title>
        <authorList>
            <person name="Schulz F."/>
            <person name="Roux S."/>
            <person name="Paez-Espino D."/>
            <person name="Jungbluth S."/>
            <person name="Walsh D.A."/>
            <person name="Denef V.J."/>
            <person name="McMahon K.D."/>
            <person name="Konstantinidis K.T."/>
            <person name="Eloe-Fadrosh E.A."/>
            <person name="Kyrpides N.C."/>
            <person name="Woyke T."/>
        </authorList>
    </citation>
    <scope>NUCLEOTIDE SEQUENCE</scope>
    <source>
        <strain evidence="3">GVMAG-M-3300021425-14</strain>
    </source>
</reference>
<feature type="transmembrane region" description="Helical" evidence="2">
    <location>
        <begin position="34"/>
        <end position="51"/>
    </location>
</feature>
<keyword evidence="2" id="KW-0472">Membrane</keyword>
<feature type="transmembrane region" description="Helical" evidence="2">
    <location>
        <begin position="72"/>
        <end position="90"/>
    </location>
</feature>